<keyword evidence="2" id="KW-1185">Reference proteome</keyword>
<evidence type="ECO:0000313" key="1">
    <source>
        <dbReference type="EMBL" id="KAI8543409.1"/>
    </source>
</evidence>
<dbReference type="EMBL" id="CM046395">
    <property type="protein sequence ID" value="KAI8543409.1"/>
    <property type="molecule type" value="Genomic_DNA"/>
</dbReference>
<organism evidence="1 2">
    <name type="scientific">Rhododendron molle</name>
    <name type="common">Chinese azalea</name>
    <name type="synonym">Azalea mollis</name>
    <dbReference type="NCBI Taxonomy" id="49168"/>
    <lineage>
        <taxon>Eukaryota</taxon>
        <taxon>Viridiplantae</taxon>
        <taxon>Streptophyta</taxon>
        <taxon>Embryophyta</taxon>
        <taxon>Tracheophyta</taxon>
        <taxon>Spermatophyta</taxon>
        <taxon>Magnoliopsida</taxon>
        <taxon>eudicotyledons</taxon>
        <taxon>Gunneridae</taxon>
        <taxon>Pentapetalae</taxon>
        <taxon>asterids</taxon>
        <taxon>Ericales</taxon>
        <taxon>Ericaceae</taxon>
        <taxon>Ericoideae</taxon>
        <taxon>Rhodoreae</taxon>
        <taxon>Rhododendron</taxon>
    </lineage>
</organism>
<proteinExistence type="predicted"/>
<evidence type="ECO:0000313" key="2">
    <source>
        <dbReference type="Proteomes" id="UP001062846"/>
    </source>
</evidence>
<sequence length="105" mass="11888">MSDGSGGPSSKSMRCEQKEAYDRVAFANQKKGEYFVTLTEQRREAKNYSIEACLDAMNPLKPFVSDTAFYNAYDKLLSGVQFREGFIKLNPDGKLGWINRFGSRN</sequence>
<comment type="caution">
    <text evidence="1">The sequence shown here is derived from an EMBL/GenBank/DDBJ whole genome shotgun (WGS) entry which is preliminary data.</text>
</comment>
<gene>
    <name evidence="1" type="ORF">RHMOL_Rhmol08G0215500</name>
</gene>
<name>A0ACC0MS07_RHOML</name>
<protein>
    <submittedName>
        <fullName evidence="1">Uncharacterized protein</fullName>
    </submittedName>
</protein>
<accession>A0ACC0MS07</accession>
<reference evidence="1" key="1">
    <citation type="submission" date="2022-02" db="EMBL/GenBank/DDBJ databases">
        <title>Plant Genome Project.</title>
        <authorList>
            <person name="Zhang R.-G."/>
        </authorList>
    </citation>
    <scope>NUCLEOTIDE SEQUENCE</scope>
    <source>
        <strain evidence="1">AT1</strain>
    </source>
</reference>
<dbReference type="Proteomes" id="UP001062846">
    <property type="component" value="Chromosome 8"/>
</dbReference>